<evidence type="ECO:0000256" key="2">
    <source>
        <dbReference type="SAM" id="SignalP"/>
    </source>
</evidence>
<evidence type="ECO:0000256" key="1">
    <source>
        <dbReference type="SAM" id="MobiDB-lite"/>
    </source>
</evidence>
<feature type="chain" id="PRO_5012052525" evidence="2">
    <location>
        <begin position="24"/>
        <end position="234"/>
    </location>
</feature>
<reference evidence="3 4" key="1">
    <citation type="submission" date="2017-02" db="EMBL/GenBank/DDBJ databases">
        <authorList>
            <person name="Peterson S.W."/>
        </authorList>
    </citation>
    <scope>NUCLEOTIDE SEQUENCE [LARGE SCALE GENOMIC DNA]</scope>
    <source>
        <strain evidence="3 4">P15</strain>
    </source>
</reference>
<name>A0A1T5KLN1_9GAMM</name>
<dbReference type="AlphaFoldDB" id="A0A1T5KLN1"/>
<keyword evidence="2" id="KW-0732">Signal</keyword>
<organism evidence="3 4">
    <name type="scientific">Pseudoxanthomonas indica</name>
    <dbReference type="NCBI Taxonomy" id="428993"/>
    <lineage>
        <taxon>Bacteria</taxon>
        <taxon>Pseudomonadati</taxon>
        <taxon>Pseudomonadota</taxon>
        <taxon>Gammaproteobacteria</taxon>
        <taxon>Lysobacterales</taxon>
        <taxon>Lysobacteraceae</taxon>
        <taxon>Pseudoxanthomonas</taxon>
    </lineage>
</organism>
<proteinExistence type="predicted"/>
<evidence type="ECO:0000313" key="3">
    <source>
        <dbReference type="EMBL" id="SKC64647.1"/>
    </source>
</evidence>
<accession>A0A1T5KLN1</accession>
<dbReference type="RefSeq" id="WP_079724073.1">
    <property type="nucleotide sequence ID" value="NZ_BMCL01000002.1"/>
</dbReference>
<feature type="region of interest" description="Disordered" evidence="1">
    <location>
        <begin position="192"/>
        <end position="216"/>
    </location>
</feature>
<dbReference type="OrthoDB" id="9892785at2"/>
<dbReference type="STRING" id="428993.SAMN06296058_1811"/>
<dbReference type="Proteomes" id="UP000190341">
    <property type="component" value="Unassembled WGS sequence"/>
</dbReference>
<dbReference type="EMBL" id="FUZV01000001">
    <property type="protein sequence ID" value="SKC64647.1"/>
    <property type="molecule type" value="Genomic_DNA"/>
</dbReference>
<sequence length="234" mass="24036">MSMHRTTQLAASLLLILPLPVFAQAAGYGDDFGMGMGSMPSVAKMSDGDASCEQLFAESEQLQKEIAALPQPEDPMVISQKMTDDIMNSQRKAAQGARAKSLASSVLSMVPGVGGLAASALRPGMGGMPDTSKDMQKHMKALQESTAANMAIYHRQARQQHVTDLFLDRSCKVSQLQPDALARARTQFSPGAAAAAAPAVGEPASAPAATAGPASADAIAPATVDASATPASTP</sequence>
<keyword evidence="4" id="KW-1185">Reference proteome</keyword>
<feature type="signal peptide" evidence="2">
    <location>
        <begin position="1"/>
        <end position="23"/>
    </location>
</feature>
<gene>
    <name evidence="3" type="ORF">SAMN06296058_1811</name>
</gene>
<protein>
    <submittedName>
        <fullName evidence="3">Uncharacterized protein</fullName>
    </submittedName>
</protein>
<evidence type="ECO:0000313" key="4">
    <source>
        <dbReference type="Proteomes" id="UP000190341"/>
    </source>
</evidence>